<dbReference type="Proteomes" id="UP000265515">
    <property type="component" value="Unassembled WGS sequence"/>
</dbReference>
<feature type="compositionally biased region" description="Basic and acidic residues" evidence="7">
    <location>
        <begin position="807"/>
        <end position="823"/>
    </location>
</feature>
<evidence type="ECO:0000256" key="6">
    <source>
        <dbReference type="PROSITE-ProRule" id="PRU00552"/>
    </source>
</evidence>
<dbReference type="SMART" id="SM00487">
    <property type="entry name" value="DEXDc"/>
    <property type="match status" value="1"/>
</dbReference>
<dbReference type="Pfam" id="PF00270">
    <property type="entry name" value="DEAD"/>
    <property type="match status" value="1"/>
</dbReference>
<evidence type="ECO:0000256" key="1">
    <source>
        <dbReference type="ARBA" id="ARBA00012552"/>
    </source>
</evidence>
<evidence type="ECO:0000313" key="12">
    <source>
        <dbReference type="EMBL" id="GBG69330.1"/>
    </source>
</evidence>
<dbReference type="EC" id="3.6.4.13" evidence="1"/>
<protein>
    <recommendedName>
        <fullName evidence="1">RNA helicase</fullName>
        <ecNumber evidence="1">3.6.4.13</ecNumber>
    </recommendedName>
</protein>
<feature type="region of interest" description="Disordered" evidence="7">
    <location>
        <begin position="155"/>
        <end position="232"/>
    </location>
</feature>
<feature type="compositionally biased region" description="Low complexity" evidence="7">
    <location>
        <begin position="69"/>
        <end position="87"/>
    </location>
</feature>
<dbReference type="OrthoDB" id="196131at2759"/>
<evidence type="ECO:0000256" key="7">
    <source>
        <dbReference type="SAM" id="MobiDB-lite"/>
    </source>
</evidence>
<dbReference type="PROSITE" id="PS50020">
    <property type="entry name" value="WW_DOMAIN_2"/>
    <property type="match status" value="1"/>
</dbReference>
<evidence type="ECO:0000313" key="13">
    <source>
        <dbReference type="Proteomes" id="UP000265515"/>
    </source>
</evidence>
<keyword evidence="3" id="KW-0378">Hydrolase</keyword>
<feature type="compositionally biased region" description="Basic and acidic residues" evidence="7">
    <location>
        <begin position="689"/>
        <end position="707"/>
    </location>
</feature>
<sequence>MVATAAAPRYAPPDPTLPPPWRALVDGTTGYVYYWNPETNLTQYERPTGGTAGGAGGTDGGLGGGSGTASGTKVASSKNGSFSSNGGPHCGVSNGHSLGDRNGVLNGSSAVVASDASHQSSSSQVQPQQQFPNQGGTITTGQSIPLAHHVAVALNGSRAGPGSGPPGQEELRGGPGGGSLLGAPGGMGMPMGMTAGGYKRSADEYAVGQGQGEGQSQGQGQDPNSKKPRLQSYVDGQPYADALAYRREHEITVVGDNVPLPLLTFEAANFSPEILNEIRSAGFSSPSPIQAQSWPVALQGRDVVAIAKTGSGKTLGFLLPGFMHIAQRRTNMRGAPLMLVLAPTRELATQIQTEAAKYGRSSRLTTTCVYGGAAKGPQLREIERGVDVVIATPGRLNDFLEQRKVNLQQVSFLVLDEADRMLDMGFEPQIRKIVQLIPPTRQTLFFTATWPKEVRRVASDLLTNAVQVNIGNSEELVANKSITQVIEVIGPHDKQRRLEQVIRQQPSGAKIIIFCSTKRMCDQLSNNLCKDFGAAPIHGDKSQQERDYVLGQFKSGRTPILVATDVAARGLDIKDICAVINYDFPTGIEDYVHRIGRTGRAGATGLAHTFFSAQTDGKYAKDLIKVLEGACQPVPPELAQIAAQNWGVTKANRWASAGGDGGSGGRWGGRGGRDVMGGGRGDFGARGSGGDRDMDRSGGRGSMDGRGRGWGGGRGDRFGERYGERSGGRDRGMRGGGRFDGGRGRYDDWRGRPDDWRGRNDDGRGRFDDGRGRSVSPSYGRPRSRSPSYGRGRSRSPSYGRARSRSLSRERAGRRGPYHDKGRGSPVYDRGSAPGTVGGSGTGNGSGAGYVGAQAGVKSPGYERGGGGRGGYGRPRDHRHTRGRSRSLSADRFSGSGEDGNFGGRGGWRRGSRSRSRSPSQGRSLSRGKSP</sequence>
<evidence type="ECO:0000259" key="11">
    <source>
        <dbReference type="PROSITE" id="PS51195"/>
    </source>
</evidence>
<dbReference type="Pfam" id="PF00397">
    <property type="entry name" value="WW"/>
    <property type="match status" value="1"/>
</dbReference>
<feature type="region of interest" description="Disordered" evidence="7">
    <location>
        <begin position="1"/>
        <end position="21"/>
    </location>
</feature>
<feature type="compositionally biased region" description="Polar residues" evidence="7">
    <location>
        <begin position="131"/>
        <end position="141"/>
    </location>
</feature>
<feature type="region of interest" description="Disordered" evidence="7">
    <location>
        <begin position="44"/>
        <end position="141"/>
    </location>
</feature>
<feature type="domain" description="DEAD-box RNA helicase Q" evidence="11">
    <location>
        <begin position="263"/>
        <end position="291"/>
    </location>
</feature>
<dbReference type="FunFam" id="3.40.50.300:FF:000008">
    <property type="entry name" value="ATP-dependent RNA helicase RhlB"/>
    <property type="match status" value="1"/>
</dbReference>
<dbReference type="InterPro" id="IPR014001">
    <property type="entry name" value="Helicase_ATP-bd"/>
</dbReference>
<feature type="region of interest" description="Disordered" evidence="7">
    <location>
        <begin position="655"/>
        <end position="931"/>
    </location>
</feature>
<dbReference type="CDD" id="cd00201">
    <property type="entry name" value="WW"/>
    <property type="match status" value="1"/>
</dbReference>
<dbReference type="InterPro" id="IPR014014">
    <property type="entry name" value="RNA_helicase_DEAD_Q_motif"/>
</dbReference>
<dbReference type="AlphaFoldDB" id="A0A388KGY9"/>
<feature type="compositionally biased region" description="Basic and acidic residues" evidence="7">
    <location>
        <begin position="740"/>
        <end position="772"/>
    </location>
</feature>
<dbReference type="PROSITE" id="PS00039">
    <property type="entry name" value="DEAD_ATP_HELICASE"/>
    <property type="match status" value="1"/>
</dbReference>
<evidence type="ECO:0000259" key="8">
    <source>
        <dbReference type="PROSITE" id="PS50020"/>
    </source>
</evidence>
<keyword evidence="2" id="KW-0547">Nucleotide-binding</keyword>
<evidence type="ECO:0000259" key="9">
    <source>
        <dbReference type="PROSITE" id="PS51192"/>
    </source>
</evidence>
<dbReference type="PROSITE" id="PS01159">
    <property type="entry name" value="WW_DOMAIN_1"/>
    <property type="match status" value="1"/>
</dbReference>
<feature type="short sequence motif" description="Q motif" evidence="6">
    <location>
        <begin position="263"/>
        <end position="291"/>
    </location>
</feature>
<dbReference type="PROSITE" id="PS51195">
    <property type="entry name" value="Q_MOTIF"/>
    <property type="match status" value="1"/>
</dbReference>
<evidence type="ECO:0000256" key="2">
    <source>
        <dbReference type="ARBA" id="ARBA00022741"/>
    </source>
</evidence>
<dbReference type="SUPFAM" id="SSF52540">
    <property type="entry name" value="P-loop containing nucleoside triphosphate hydrolases"/>
    <property type="match status" value="2"/>
</dbReference>
<feature type="compositionally biased region" description="Basic residues" evidence="7">
    <location>
        <begin position="876"/>
        <end position="885"/>
    </location>
</feature>
<feature type="compositionally biased region" description="Gly residues" evidence="7">
    <location>
        <begin position="658"/>
        <end position="688"/>
    </location>
</feature>
<keyword evidence="4" id="KW-0347">Helicase</keyword>
<feature type="compositionally biased region" description="Pro residues" evidence="7">
    <location>
        <begin position="10"/>
        <end position="21"/>
    </location>
</feature>
<dbReference type="PROSITE" id="PS51194">
    <property type="entry name" value="HELICASE_CTER"/>
    <property type="match status" value="1"/>
</dbReference>
<dbReference type="Pfam" id="PF00271">
    <property type="entry name" value="Helicase_C"/>
    <property type="match status" value="1"/>
</dbReference>
<feature type="compositionally biased region" description="Gly residues" evidence="7">
    <location>
        <begin position="50"/>
        <end position="68"/>
    </location>
</feature>
<dbReference type="GO" id="GO:0003676">
    <property type="term" value="F:nucleic acid binding"/>
    <property type="evidence" value="ECO:0007669"/>
    <property type="project" value="InterPro"/>
</dbReference>
<dbReference type="GO" id="GO:0003724">
    <property type="term" value="F:RNA helicase activity"/>
    <property type="evidence" value="ECO:0007669"/>
    <property type="project" value="UniProtKB-EC"/>
</dbReference>
<accession>A0A388KGY9</accession>
<feature type="compositionally biased region" description="Gly residues" evidence="7">
    <location>
        <begin position="173"/>
        <end position="189"/>
    </location>
</feature>
<dbReference type="Gene3D" id="2.20.70.10">
    <property type="match status" value="1"/>
</dbReference>
<feature type="domain" description="Helicase ATP-binding" evidence="9">
    <location>
        <begin position="294"/>
        <end position="468"/>
    </location>
</feature>
<feature type="domain" description="Helicase C-terminal" evidence="10">
    <location>
        <begin position="497"/>
        <end position="642"/>
    </location>
</feature>
<feature type="compositionally biased region" description="Gly residues" evidence="7">
    <location>
        <begin position="836"/>
        <end position="850"/>
    </location>
</feature>
<feature type="compositionally biased region" description="Basic and acidic residues" evidence="7">
    <location>
        <begin position="714"/>
        <end position="733"/>
    </location>
</feature>
<gene>
    <name evidence="12" type="ORF">CBR_g4026</name>
</gene>
<keyword evidence="5" id="KW-0067">ATP-binding</keyword>
<dbReference type="InterPro" id="IPR027417">
    <property type="entry name" value="P-loop_NTPase"/>
</dbReference>
<dbReference type="PANTHER" id="PTHR47958">
    <property type="entry name" value="ATP-DEPENDENT RNA HELICASE DBP3"/>
    <property type="match status" value="1"/>
</dbReference>
<dbReference type="EMBL" id="BFEA01000112">
    <property type="protein sequence ID" value="GBG69330.1"/>
    <property type="molecule type" value="Genomic_DNA"/>
</dbReference>
<dbReference type="Gene3D" id="3.40.50.300">
    <property type="entry name" value="P-loop containing nucleotide triphosphate hydrolases"/>
    <property type="match status" value="2"/>
</dbReference>
<evidence type="ECO:0000256" key="3">
    <source>
        <dbReference type="ARBA" id="ARBA00022801"/>
    </source>
</evidence>
<dbReference type="GO" id="GO:0016787">
    <property type="term" value="F:hydrolase activity"/>
    <property type="evidence" value="ECO:0007669"/>
    <property type="project" value="UniProtKB-KW"/>
</dbReference>
<feature type="compositionally biased region" description="Low complexity" evidence="7">
    <location>
        <begin position="108"/>
        <end position="130"/>
    </location>
</feature>
<dbReference type="InterPro" id="IPR036020">
    <property type="entry name" value="WW_dom_sf"/>
</dbReference>
<feature type="compositionally biased region" description="Gly residues" evidence="7">
    <location>
        <begin position="897"/>
        <end position="906"/>
    </location>
</feature>
<evidence type="ECO:0000256" key="5">
    <source>
        <dbReference type="ARBA" id="ARBA00022840"/>
    </source>
</evidence>
<feature type="compositionally biased region" description="Low complexity" evidence="7">
    <location>
        <begin position="917"/>
        <end position="931"/>
    </location>
</feature>
<evidence type="ECO:0000259" key="10">
    <source>
        <dbReference type="PROSITE" id="PS51194"/>
    </source>
</evidence>
<feature type="domain" description="WW" evidence="8">
    <location>
        <begin position="15"/>
        <end position="49"/>
    </location>
</feature>
<name>A0A388KGY9_CHABU</name>
<dbReference type="SMART" id="SM00456">
    <property type="entry name" value="WW"/>
    <property type="match status" value="1"/>
</dbReference>
<dbReference type="InterPro" id="IPR001202">
    <property type="entry name" value="WW_dom"/>
</dbReference>
<dbReference type="OMA" id="MNGRATH"/>
<dbReference type="FunFam" id="3.40.50.300:FF:000079">
    <property type="entry name" value="probable ATP-dependent RNA helicase DDX17"/>
    <property type="match status" value="1"/>
</dbReference>
<feature type="compositionally biased region" description="Basic residues" evidence="7">
    <location>
        <begin position="907"/>
        <end position="916"/>
    </location>
</feature>
<organism evidence="12 13">
    <name type="scientific">Chara braunii</name>
    <name type="common">Braun's stonewort</name>
    <dbReference type="NCBI Taxonomy" id="69332"/>
    <lineage>
        <taxon>Eukaryota</taxon>
        <taxon>Viridiplantae</taxon>
        <taxon>Streptophyta</taxon>
        <taxon>Charophyceae</taxon>
        <taxon>Charales</taxon>
        <taxon>Characeae</taxon>
        <taxon>Chara</taxon>
    </lineage>
</organism>
<dbReference type="InterPro" id="IPR000629">
    <property type="entry name" value="RNA-helicase_DEAD-box_CS"/>
</dbReference>
<feature type="compositionally biased region" description="Low complexity" evidence="7">
    <location>
        <begin position="773"/>
        <end position="801"/>
    </location>
</feature>
<comment type="caution">
    <text evidence="12">The sequence shown here is derived from an EMBL/GenBank/DDBJ whole genome shotgun (WGS) entry which is preliminary data.</text>
</comment>
<proteinExistence type="predicted"/>
<dbReference type="CDD" id="cd18787">
    <property type="entry name" value="SF2_C_DEAD"/>
    <property type="match status" value="1"/>
</dbReference>
<dbReference type="PROSITE" id="PS51192">
    <property type="entry name" value="HELICASE_ATP_BIND_1"/>
    <property type="match status" value="1"/>
</dbReference>
<dbReference type="SMART" id="SM00490">
    <property type="entry name" value="HELICc"/>
    <property type="match status" value="1"/>
</dbReference>
<evidence type="ECO:0000256" key="4">
    <source>
        <dbReference type="ARBA" id="ARBA00022806"/>
    </source>
</evidence>
<dbReference type="InterPro" id="IPR001650">
    <property type="entry name" value="Helicase_C-like"/>
</dbReference>
<dbReference type="STRING" id="69332.A0A388KGY9"/>
<keyword evidence="13" id="KW-1185">Reference proteome</keyword>
<dbReference type="SUPFAM" id="SSF51045">
    <property type="entry name" value="WW domain"/>
    <property type="match status" value="1"/>
</dbReference>
<dbReference type="GO" id="GO:0005524">
    <property type="term" value="F:ATP binding"/>
    <property type="evidence" value="ECO:0007669"/>
    <property type="project" value="UniProtKB-KW"/>
</dbReference>
<dbReference type="InterPro" id="IPR011545">
    <property type="entry name" value="DEAD/DEAH_box_helicase_dom"/>
</dbReference>
<dbReference type="Gramene" id="GBG69330">
    <property type="protein sequence ID" value="GBG69330"/>
    <property type="gene ID" value="CBR_g4026"/>
</dbReference>
<feature type="compositionally biased region" description="Gly residues" evidence="7">
    <location>
        <begin position="863"/>
        <end position="873"/>
    </location>
</feature>
<reference evidence="12 13" key="1">
    <citation type="journal article" date="2018" name="Cell">
        <title>The Chara Genome: Secondary Complexity and Implications for Plant Terrestrialization.</title>
        <authorList>
            <person name="Nishiyama T."/>
            <person name="Sakayama H."/>
            <person name="Vries J.D."/>
            <person name="Buschmann H."/>
            <person name="Saint-Marcoux D."/>
            <person name="Ullrich K.K."/>
            <person name="Haas F.B."/>
            <person name="Vanderstraeten L."/>
            <person name="Becker D."/>
            <person name="Lang D."/>
            <person name="Vosolsobe S."/>
            <person name="Rombauts S."/>
            <person name="Wilhelmsson P.K.I."/>
            <person name="Janitza P."/>
            <person name="Kern R."/>
            <person name="Heyl A."/>
            <person name="Rumpler F."/>
            <person name="Villalobos L.I.A.C."/>
            <person name="Clay J.M."/>
            <person name="Skokan R."/>
            <person name="Toyoda A."/>
            <person name="Suzuki Y."/>
            <person name="Kagoshima H."/>
            <person name="Schijlen E."/>
            <person name="Tajeshwar N."/>
            <person name="Catarino B."/>
            <person name="Hetherington A.J."/>
            <person name="Saltykova A."/>
            <person name="Bonnot C."/>
            <person name="Breuninger H."/>
            <person name="Symeonidi A."/>
            <person name="Radhakrishnan G.V."/>
            <person name="Van Nieuwerburgh F."/>
            <person name="Deforce D."/>
            <person name="Chang C."/>
            <person name="Karol K.G."/>
            <person name="Hedrich R."/>
            <person name="Ulvskov P."/>
            <person name="Glockner G."/>
            <person name="Delwiche C.F."/>
            <person name="Petrasek J."/>
            <person name="Van de Peer Y."/>
            <person name="Friml J."/>
            <person name="Beilby M."/>
            <person name="Dolan L."/>
            <person name="Kohara Y."/>
            <person name="Sugano S."/>
            <person name="Fujiyama A."/>
            <person name="Delaux P.-M."/>
            <person name="Quint M."/>
            <person name="TheiBen G."/>
            <person name="Hagemann M."/>
            <person name="Harholt J."/>
            <person name="Dunand C."/>
            <person name="Zachgo S."/>
            <person name="Langdale J."/>
            <person name="Maumus F."/>
            <person name="Straeten D.V.D."/>
            <person name="Gould S.B."/>
            <person name="Rensing S.A."/>
        </authorList>
    </citation>
    <scope>NUCLEOTIDE SEQUENCE [LARGE SCALE GENOMIC DNA]</scope>
    <source>
        <strain evidence="12 13">S276</strain>
    </source>
</reference>